<dbReference type="InterPro" id="IPR002173">
    <property type="entry name" value="Carboh/pur_kinase_PfkB_CS"/>
</dbReference>
<dbReference type="InterPro" id="IPR036388">
    <property type="entry name" value="WH-like_DNA-bd_sf"/>
</dbReference>
<dbReference type="InterPro" id="IPR011611">
    <property type="entry name" value="PfkB_dom"/>
</dbReference>
<dbReference type="PROSITE" id="PS00583">
    <property type="entry name" value="PFKB_KINASES_1"/>
    <property type="match status" value="1"/>
</dbReference>
<keyword evidence="5" id="KW-1185">Reference proteome</keyword>
<comment type="caution">
    <text evidence="4">The sequence shown here is derived from an EMBL/GenBank/DDBJ whole genome shotgun (WGS) entry which is preliminary data.</text>
</comment>
<dbReference type="InterPro" id="IPR036390">
    <property type="entry name" value="WH_DNA-bd_sf"/>
</dbReference>
<dbReference type="Gene3D" id="1.10.10.10">
    <property type="entry name" value="Winged helix-like DNA-binding domain superfamily/Winged helix DNA-binding domain"/>
    <property type="match status" value="1"/>
</dbReference>
<dbReference type="Pfam" id="PF13412">
    <property type="entry name" value="HTH_24"/>
    <property type="match status" value="1"/>
</dbReference>
<keyword evidence="2 4" id="KW-0418">Kinase</keyword>
<dbReference type="PANTHER" id="PTHR10584">
    <property type="entry name" value="SUGAR KINASE"/>
    <property type="match status" value="1"/>
</dbReference>
<evidence type="ECO:0000313" key="5">
    <source>
        <dbReference type="Proteomes" id="UP000252731"/>
    </source>
</evidence>
<reference evidence="4 5" key="1">
    <citation type="submission" date="2018-06" db="EMBL/GenBank/DDBJ databases">
        <title>Freshwater and sediment microbial communities from various areas in North America, analyzing microbe dynamics in response to fracking.</title>
        <authorList>
            <person name="Lamendella R."/>
        </authorList>
    </citation>
    <scope>NUCLEOTIDE SEQUENCE [LARGE SCALE GENOMIC DNA]</scope>
    <source>
        <strain evidence="4 5">14_TX</strain>
    </source>
</reference>
<organism evidence="4 5">
    <name type="scientific">Cytobacillus firmus</name>
    <name type="common">Bacillus firmus</name>
    <dbReference type="NCBI Taxonomy" id="1399"/>
    <lineage>
        <taxon>Bacteria</taxon>
        <taxon>Bacillati</taxon>
        <taxon>Bacillota</taxon>
        <taxon>Bacilli</taxon>
        <taxon>Bacillales</taxon>
        <taxon>Bacillaceae</taxon>
        <taxon>Cytobacillus</taxon>
    </lineage>
</organism>
<dbReference type="PROSITE" id="PS00584">
    <property type="entry name" value="PFKB_KINASES_2"/>
    <property type="match status" value="1"/>
</dbReference>
<feature type="domain" description="Carbohydrate kinase PfkB" evidence="3">
    <location>
        <begin position="59"/>
        <end position="351"/>
    </location>
</feature>
<dbReference type="SUPFAM" id="SSF53613">
    <property type="entry name" value="Ribokinase-like"/>
    <property type="match status" value="1"/>
</dbReference>
<evidence type="ECO:0000256" key="1">
    <source>
        <dbReference type="ARBA" id="ARBA00022679"/>
    </source>
</evidence>
<dbReference type="PANTHER" id="PTHR10584:SF166">
    <property type="entry name" value="RIBOKINASE"/>
    <property type="match status" value="1"/>
</dbReference>
<accession>A0A366JYK8</accession>
<dbReference type="Proteomes" id="UP000252731">
    <property type="component" value="Unassembled WGS sequence"/>
</dbReference>
<dbReference type="CDD" id="cd01941">
    <property type="entry name" value="YeiC_kinase_like"/>
    <property type="match status" value="1"/>
</dbReference>
<dbReference type="SUPFAM" id="SSF46785">
    <property type="entry name" value="Winged helix' DNA-binding domain"/>
    <property type="match status" value="1"/>
</dbReference>
<name>A0A366JYK8_CYTFI</name>
<evidence type="ECO:0000259" key="3">
    <source>
        <dbReference type="Pfam" id="PF00294"/>
    </source>
</evidence>
<dbReference type="AlphaFoldDB" id="A0A366JYK8"/>
<dbReference type="Pfam" id="PF00294">
    <property type="entry name" value="PfkB"/>
    <property type="match status" value="1"/>
</dbReference>
<dbReference type="EMBL" id="QNSF01000006">
    <property type="protein sequence ID" value="RBP93159.1"/>
    <property type="molecule type" value="Genomic_DNA"/>
</dbReference>
<dbReference type="STRING" id="1399.VL14_14325"/>
<proteinExistence type="predicted"/>
<dbReference type="GO" id="GO:0016301">
    <property type="term" value="F:kinase activity"/>
    <property type="evidence" value="ECO:0007669"/>
    <property type="project" value="UniProtKB-KW"/>
</dbReference>
<dbReference type="Gene3D" id="3.40.1190.20">
    <property type="match status" value="1"/>
</dbReference>
<protein>
    <submittedName>
        <fullName evidence="4">Pseudouridine kinase</fullName>
    </submittedName>
</protein>
<gene>
    <name evidence="4" type="ORF">DFO70_106292</name>
</gene>
<dbReference type="RefSeq" id="WP_395858185.1">
    <property type="nucleotide sequence ID" value="NZ_QNSF01000006.1"/>
</dbReference>
<evidence type="ECO:0000313" key="4">
    <source>
        <dbReference type="EMBL" id="RBP93159.1"/>
    </source>
</evidence>
<sequence length="366" mass="39637">MMNDKEILILQLIKEDPFIAQNELAEKTGLSRSAVAGYISSLTKQGKILGRAYVLPQKKEVLCVGGANVDRKIQTTGQLQYGTSNPAESSQSCGGVARNIAENLGRLGCDVGLMTVVGDDPEGEWLLEYTKAFADVTPSQSLAGSTTGTYTAVLDLEGEMAVALADMSIYESVNREFVEKKWGYLASSEMVILDTNFPPKVLEQIITRCYEENIPLCITPVSAPKIKNLPEDMKGVTWLIANKNEAEALTGIEISNEGDFFKAAQKIMKKGVEKVVISRGDKGLIYFTNTGEAGVQLPPKVKIADVTGAGDSLVSGIIFAHLKGLSTEDACKIGMSCSMLALQSLETVNPNLNNTRLQETFKQYFD</sequence>
<keyword evidence="1" id="KW-0808">Transferase</keyword>
<dbReference type="InterPro" id="IPR029056">
    <property type="entry name" value="Ribokinase-like"/>
</dbReference>
<evidence type="ECO:0000256" key="2">
    <source>
        <dbReference type="ARBA" id="ARBA00022777"/>
    </source>
</evidence>